<organism evidence="1 2">
    <name type="scientific">Brucella pseudogrignonensis</name>
    <dbReference type="NCBI Taxonomy" id="419475"/>
    <lineage>
        <taxon>Bacteria</taxon>
        <taxon>Pseudomonadati</taxon>
        <taxon>Pseudomonadota</taxon>
        <taxon>Alphaproteobacteria</taxon>
        <taxon>Hyphomicrobiales</taxon>
        <taxon>Brucellaceae</taxon>
        <taxon>Brucella/Ochrobactrum group</taxon>
        <taxon>Brucella</taxon>
    </lineage>
</organism>
<dbReference type="EMBL" id="NNRM01000021">
    <property type="protein sequence ID" value="OYR25762.1"/>
    <property type="molecule type" value="Genomic_DNA"/>
</dbReference>
<name>A0A256GF54_9HYPH</name>
<comment type="caution">
    <text evidence="1">The sequence shown here is derived from an EMBL/GenBank/DDBJ whole genome shotgun (WGS) entry which is preliminary data.</text>
</comment>
<evidence type="ECO:0000313" key="1">
    <source>
        <dbReference type="EMBL" id="OYR25762.1"/>
    </source>
</evidence>
<sequence>MKTMSLQAPSDVRRSREKAKLYIATHDQLEREVRGKFDRECVLELDIVLSLTDFSEVNHANR</sequence>
<dbReference type="Proteomes" id="UP000216188">
    <property type="component" value="Unassembled WGS sequence"/>
</dbReference>
<keyword evidence="2" id="KW-1185">Reference proteome</keyword>
<evidence type="ECO:0000313" key="2">
    <source>
        <dbReference type="Proteomes" id="UP000216188"/>
    </source>
</evidence>
<gene>
    <name evidence="1" type="ORF">CEV34_2645</name>
</gene>
<proteinExistence type="predicted"/>
<dbReference type="RefSeq" id="WP_094543670.1">
    <property type="nucleotide sequence ID" value="NZ_JBHEEM010000011.1"/>
</dbReference>
<reference evidence="1 2" key="1">
    <citation type="submission" date="2017-07" db="EMBL/GenBank/DDBJ databases">
        <title>Phylogenetic study on the rhizospheric bacterium Ochrobactrum sp. A44.</title>
        <authorList>
            <person name="Krzyzanowska D.M."/>
            <person name="Ossowicki A."/>
            <person name="Rajewska M."/>
            <person name="Maciag T."/>
            <person name="Kaczynski Z."/>
            <person name="Czerwicka M."/>
            <person name="Jafra S."/>
        </authorList>
    </citation>
    <scope>NUCLEOTIDE SEQUENCE [LARGE SCALE GENOMIC DNA]</scope>
    <source>
        <strain evidence="1 2">CCUG 30717</strain>
    </source>
</reference>
<protein>
    <submittedName>
        <fullName evidence="1">Uncharacterized protein</fullName>
    </submittedName>
</protein>
<dbReference type="AlphaFoldDB" id="A0A256GF54"/>
<accession>A0A256GF54</accession>